<dbReference type="GO" id="GO:0003677">
    <property type="term" value="F:DNA binding"/>
    <property type="evidence" value="ECO:0007669"/>
    <property type="project" value="UniProtKB-KW"/>
</dbReference>
<dbReference type="SMART" id="SM00895">
    <property type="entry name" value="FCD"/>
    <property type="match status" value="1"/>
</dbReference>
<organism evidence="8">
    <name type="scientific">marine metagenome</name>
    <dbReference type="NCBI Taxonomy" id="408172"/>
    <lineage>
        <taxon>unclassified sequences</taxon>
        <taxon>metagenomes</taxon>
        <taxon>ecological metagenomes</taxon>
    </lineage>
</organism>
<dbReference type="PANTHER" id="PTHR43537:SF34">
    <property type="entry name" value="PYRUVATE DEHYDROGENASE COMPLEX REPRESSOR"/>
    <property type="match status" value="1"/>
</dbReference>
<dbReference type="PANTHER" id="PTHR43537">
    <property type="entry name" value="TRANSCRIPTIONAL REGULATOR, GNTR FAMILY"/>
    <property type="match status" value="1"/>
</dbReference>
<dbReference type="Gene3D" id="1.20.120.530">
    <property type="entry name" value="GntR ligand-binding domain-like"/>
    <property type="match status" value="1"/>
</dbReference>
<keyword evidence="3" id="KW-0238">DNA-binding</keyword>
<evidence type="ECO:0000256" key="1">
    <source>
        <dbReference type="ARBA" id="ARBA00022491"/>
    </source>
</evidence>
<dbReference type="GO" id="GO:0003700">
    <property type="term" value="F:DNA-binding transcription factor activity"/>
    <property type="evidence" value="ECO:0007669"/>
    <property type="project" value="InterPro"/>
</dbReference>
<accession>A0A382MJU4</accession>
<dbReference type="Gene3D" id="1.10.10.10">
    <property type="entry name" value="Winged helix-like DNA-binding domain superfamily/Winged helix DNA-binding domain"/>
    <property type="match status" value="1"/>
</dbReference>
<keyword evidence="4" id="KW-0804">Transcription</keyword>
<keyword evidence="1" id="KW-0678">Repressor</keyword>
<feature type="domain" description="HTH gntR-type" evidence="7">
    <location>
        <begin position="29"/>
        <end position="97"/>
    </location>
</feature>
<dbReference type="Pfam" id="PF07729">
    <property type="entry name" value="FCD"/>
    <property type="match status" value="1"/>
</dbReference>
<dbReference type="InterPro" id="IPR011711">
    <property type="entry name" value="GntR_C"/>
</dbReference>
<evidence type="ECO:0000256" key="4">
    <source>
        <dbReference type="ARBA" id="ARBA00023163"/>
    </source>
</evidence>
<comment type="function">
    <text evidence="5">Transcriptional repressor for the pyruvate dehydrogenase complex genes aceEF and lpd.</text>
</comment>
<dbReference type="InterPro" id="IPR008920">
    <property type="entry name" value="TF_FadR/GntR_C"/>
</dbReference>
<dbReference type="SUPFAM" id="SSF48008">
    <property type="entry name" value="GntR ligand-binding domain-like"/>
    <property type="match status" value="1"/>
</dbReference>
<dbReference type="PRINTS" id="PR00035">
    <property type="entry name" value="HTHGNTR"/>
</dbReference>
<sequence>MGGVFLGKLVKETYRRVLDMSKFRPVKVSRVSETIVAQLEELMLEGTLKAGEQLPAERELATTLDVSRPSLREAIVILQARGLLEARRGGGTFVRNIMSGVIPDPIIEMIQKHGESKFDALEMRSVLEVTAARYAAERRTDSDIELIKQRFADLESHFNSRDPDPTSEIEADVAFHLAIADASHNVVLTHIMRSLINLIRVDIGLNIERLRQKEADHSQLKTQHRMIFEGVIDGDAVQAADAAREHLDYVEQKLREGLVENGRAARANRRLA</sequence>
<reference evidence="8" key="1">
    <citation type="submission" date="2018-05" db="EMBL/GenBank/DDBJ databases">
        <authorList>
            <person name="Lanie J.A."/>
            <person name="Ng W.-L."/>
            <person name="Kazmierczak K.M."/>
            <person name="Andrzejewski T.M."/>
            <person name="Davidsen T.M."/>
            <person name="Wayne K.J."/>
            <person name="Tettelin H."/>
            <person name="Glass J.I."/>
            <person name="Rusch D."/>
            <person name="Podicherti R."/>
            <person name="Tsui H.-C.T."/>
            <person name="Winkler M.E."/>
        </authorList>
    </citation>
    <scope>NUCLEOTIDE SEQUENCE</scope>
</reference>
<proteinExistence type="predicted"/>
<name>A0A382MJU4_9ZZZZ</name>
<evidence type="ECO:0000313" key="8">
    <source>
        <dbReference type="EMBL" id="SVC47672.1"/>
    </source>
</evidence>
<dbReference type="SMART" id="SM00345">
    <property type="entry name" value="HTH_GNTR"/>
    <property type="match status" value="1"/>
</dbReference>
<dbReference type="SUPFAM" id="SSF46785">
    <property type="entry name" value="Winged helix' DNA-binding domain"/>
    <property type="match status" value="1"/>
</dbReference>
<dbReference type="AlphaFoldDB" id="A0A382MJU4"/>
<dbReference type="PROSITE" id="PS50949">
    <property type="entry name" value="HTH_GNTR"/>
    <property type="match status" value="1"/>
</dbReference>
<evidence type="ECO:0000256" key="6">
    <source>
        <dbReference type="ARBA" id="ARBA00039592"/>
    </source>
</evidence>
<evidence type="ECO:0000256" key="3">
    <source>
        <dbReference type="ARBA" id="ARBA00023125"/>
    </source>
</evidence>
<dbReference type="Pfam" id="PF00392">
    <property type="entry name" value="GntR"/>
    <property type="match status" value="1"/>
</dbReference>
<dbReference type="CDD" id="cd07377">
    <property type="entry name" value="WHTH_GntR"/>
    <property type="match status" value="1"/>
</dbReference>
<dbReference type="InterPro" id="IPR036390">
    <property type="entry name" value="WH_DNA-bd_sf"/>
</dbReference>
<dbReference type="InterPro" id="IPR000524">
    <property type="entry name" value="Tscrpt_reg_HTH_GntR"/>
</dbReference>
<dbReference type="EMBL" id="UINC01093330">
    <property type="protein sequence ID" value="SVC47672.1"/>
    <property type="molecule type" value="Genomic_DNA"/>
</dbReference>
<evidence type="ECO:0000256" key="2">
    <source>
        <dbReference type="ARBA" id="ARBA00023015"/>
    </source>
</evidence>
<protein>
    <recommendedName>
        <fullName evidence="6">Pyruvate dehydrogenase complex repressor</fullName>
    </recommendedName>
</protein>
<gene>
    <name evidence="8" type="ORF">METZ01_LOCUS300526</name>
</gene>
<dbReference type="InterPro" id="IPR036388">
    <property type="entry name" value="WH-like_DNA-bd_sf"/>
</dbReference>
<evidence type="ECO:0000256" key="5">
    <source>
        <dbReference type="ARBA" id="ARBA00037357"/>
    </source>
</evidence>
<evidence type="ECO:0000259" key="7">
    <source>
        <dbReference type="PROSITE" id="PS50949"/>
    </source>
</evidence>
<keyword evidence="2" id="KW-0805">Transcription regulation</keyword>